<evidence type="ECO:0000313" key="5">
    <source>
        <dbReference type="Proteomes" id="UP000586119"/>
    </source>
</evidence>
<proteinExistence type="inferred from homology"/>
<dbReference type="Proteomes" id="UP000586119">
    <property type="component" value="Unassembled WGS sequence"/>
</dbReference>
<evidence type="ECO:0000256" key="2">
    <source>
        <dbReference type="ARBA" id="ARBA00024327"/>
    </source>
</evidence>
<dbReference type="SUPFAM" id="SSF52402">
    <property type="entry name" value="Adenine nucleotide alpha hydrolases-like"/>
    <property type="match status" value="1"/>
</dbReference>
<accession>A0A7Z0RUS0</accession>
<dbReference type="GO" id="GO:0019379">
    <property type="term" value="P:sulfate assimilation, phosphoadenylyl sulfate reduction by phosphoadenylyl-sulfate reductase (thioredoxin)"/>
    <property type="evidence" value="ECO:0007669"/>
    <property type="project" value="TreeGrafter"/>
</dbReference>
<dbReference type="Pfam" id="PF01507">
    <property type="entry name" value="PAPS_reduct"/>
    <property type="match status" value="1"/>
</dbReference>
<reference evidence="4 5" key="1">
    <citation type="journal article" date="2015" name="Int. J. Syst. Evol. Microbiol.">
        <title>Halomonas salicampi sp. nov., a halotolerant and alkalitolerant bacterium isolated from a saltern soil.</title>
        <authorList>
            <person name="Lee J.C."/>
            <person name="Kim Y.S."/>
            <person name="Yun B.S."/>
            <person name="Whang K.S."/>
        </authorList>
    </citation>
    <scope>NUCLEOTIDE SEQUENCE [LARGE SCALE GENOMIC DNA]</scope>
    <source>
        <strain evidence="4 5">BH103</strain>
    </source>
</reference>
<evidence type="ECO:0000313" key="4">
    <source>
        <dbReference type="EMBL" id="NYS60966.1"/>
    </source>
</evidence>
<dbReference type="GO" id="GO:0004604">
    <property type="term" value="F:phosphoadenylyl-sulfate reductase (thioredoxin) activity"/>
    <property type="evidence" value="ECO:0007669"/>
    <property type="project" value="TreeGrafter"/>
</dbReference>
<comment type="caution">
    <text evidence="4">The sequence shown here is derived from an EMBL/GenBank/DDBJ whole genome shotgun (WGS) entry which is preliminary data.</text>
</comment>
<dbReference type="PANTHER" id="PTHR46509">
    <property type="entry name" value="PHOSPHOADENOSINE PHOSPHOSULFATE REDUCTASE"/>
    <property type="match status" value="1"/>
</dbReference>
<dbReference type="EMBL" id="JACCDF010000007">
    <property type="protein sequence ID" value="NYS60966.1"/>
    <property type="molecule type" value="Genomic_DNA"/>
</dbReference>
<organism evidence="4 5">
    <name type="scientific">Vreelandella salicampi</name>
    <dbReference type="NCBI Taxonomy" id="1449798"/>
    <lineage>
        <taxon>Bacteria</taxon>
        <taxon>Pseudomonadati</taxon>
        <taxon>Pseudomonadota</taxon>
        <taxon>Gammaproteobacteria</taxon>
        <taxon>Oceanospirillales</taxon>
        <taxon>Halomonadaceae</taxon>
        <taxon>Vreelandella</taxon>
    </lineage>
</organism>
<dbReference type="PANTHER" id="PTHR46509:SF1">
    <property type="entry name" value="PHOSPHOADENOSINE PHOSPHOSULFATE REDUCTASE"/>
    <property type="match status" value="1"/>
</dbReference>
<evidence type="ECO:0000259" key="3">
    <source>
        <dbReference type="Pfam" id="PF01507"/>
    </source>
</evidence>
<dbReference type="Gene3D" id="3.40.50.620">
    <property type="entry name" value="HUPs"/>
    <property type="match status" value="1"/>
</dbReference>
<dbReference type="RefSeq" id="WP_179930298.1">
    <property type="nucleotide sequence ID" value="NZ_JACCDF010000007.1"/>
</dbReference>
<protein>
    <submittedName>
        <fullName evidence="4">Phosphoadenosine phosphosulfate reductase family protein</fullName>
    </submittedName>
</protein>
<sequence>MPTPSSTAFDLDDINQTLGHQPQALVEWAMQQGQRPICTTNFRPFEAVILHMVTQANPNIPIVWMDSGYNTEATYRFADEVIKQLNLNIITYLPRRTRAHREALEGPFPGVDDPRHDDFTQEVKIEPFERALSEVQPDVWFTALRAEDTAERAKMQPVSQSESGLLKVAPVLHWRAKDMYDYLQAHGLPNNFDYFDPTKVEEKRECGLHLQH</sequence>
<gene>
    <name evidence="4" type="ORF">HZS81_09370</name>
</gene>
<dbReference type="InterPro" id="IPR002500">
    <property type="entry name" value="PAPS_reduct_dom"/>
</dbReference>
<feature type="domain" description="Phosphoadenosine phosphosulphate reductase" evidence="3">
    <location>
        <begin position="46"/>
        <end position="191"/>
    </location>
</feature>
<keyword evidence="5" id="KW-1185">Reference proteome</keyword>
<name>A0A7Z0RUS0_9GAMM</name>
<dbReference type="AlphaFoldDB" id="A0A7Z0RUS0"/>
<evidence type="ECO:0000256" key="1">
    <source>
        <dbReference type="ARBA" id="ARBA00009732"/>
    </source>
</evidence>
<comment type="pathway">
    <text evidence="2">Sulfur metabolism; hydrogen sulfide biosynthesis; sulfite from sulfate.</text>
</comment>
<dbReference type="GO" id="GO:0005737">
    <property type="term" value="C:cytoplasm"/>
    <property type="evidence" value="ECO:0007669"/>
    <property type="project" value="TreeGrafter"/>
</dbReference>
<dbReference type="InterPro" id="IPR014729">
    <property type="entry name" value="Rossmann-like_a/b/a_fold"/>
</dbReference>
<comment type="similarity">
    <text evidence="1">Belongs to the PAPS reductase family. CysH subfamily.</text>
</comment>